<dbReference type="EMBL" id="BJUT01000001">
    <property type="protein sequence ID" value="GEK75059.1"/>
    <property type="molecule type" value="Genomic_DNA"/>
</dbReference>
<keyword evidence="3" id="KW-1185">Reference proteome</keyword>
<organism evidence="2 3">
    <name type="scientific">Pseudoalteromonas atlantica</name>
    <name type="common">Alteromonas atlantica</name>
    <dbReference type="NCBI Taxonomy" id="288"/>
    <lineage>
        <taxon>Bacteria</taxon>
        <taxon>Pseudomonadati</taxon>
        <taxon>Pseudomonadota</taxon>
        <taxon>Gammaproteobacteria</taxon>
        <taxon>Alteromonadales</taxon>
        <taxon>Pseudoalteromonadaceae</taxon>
        <taxon>Pseudoalteromonas</taxon>
    </lineage>
</organism>
<feature type="transmembrane region" description="Helical" evidence="1">
    <location>
        <begin position="52"/>
        <end position="71"/>
    </location>
</feature>
<keyword evidence="1" id="KW-0812">Transmembrane</keyword>
<evidence type="ECO:0008006" key="4">
    <source>
        <dbReference type="Google" id="ProtNLM"/>
    </source>
</evidence>
<feature type="transmembrane region" description="Helical" evidence="1">
    <location>
        <begin position="249"/>
        <end position="271"/>
    </location>
</feature>
<sequence>MSYKLQKQSNEQLIFTDNGGVSGVIFHFLLMCLGAWLIYISVIGIYETGELVWSSIIILLGLVLCTPVLKVNKVILSAKNKDIVSTRSWLGFVTKKKHIINSQLSLVEVSGFTTGEFEKFFDPEKPVLEHFSMKFFSYPELTMNVATLSDILKSVAFLEAHFDTDLALVAGNRRHKLSIDGLKTKSTESADIPNDRYFKQSNGGELIITARPVTSPQFCSLLMLIWLFTLFTIWFLFNHADLVGAQYLPAALQSVLSVVLIVLGGYLSMLVMGRKRFNVSNGDLIVKATGVKNKVIKLDDVWGAAKVARRTYLLTKSGTICLGYNLPRKYSIAIHDWFAKSINN</sequence>
<feature type="transmembrane region" description="Helical" evidence="1">
    <location>
        <begin position="21"/>
        <end position="46"/>
    </location>
</feature>
<proteinExistence type="predicted"/>
<keyword evidence="1" id="KW-1133">Transmembrane helix</keyword>
<evidence type="ECO:0000313" key="3">
    <source>
        <dbReference type="Proteomes" id="UP000321189"/>
    </source>
</evidence>
<keyword evidence="1" id="KW-0472">Membrane</keyword>
<evidence type="ECO:0000256" key="1">
    <source>
        <dbReference type="SAM" id="Phobius"/>
    </source>
</evidence>
<name>A0ABQ0U966_PSEAF</name>
<dbReference type="Proteomes" id="UP000321189">
    <property type="component" value="Unassembled WGS sequence"/>
</dbReference>
<reference evidence="2 3" key="1">
    <citation type="submission" date="2019-07" db="EMBL/GenBank/DDBJ databases">
        <title>Whole genome shotgun sequence of Pseudoalteromonas atlantica NBRC 103033.</title>
        <authorList>
            <person name="Hosoyama A."/>
            <person name="Uohara A."/>
            <person name="Ohji S."/>
            <person name="Ichikawa N."/>
        </authorList>
    </citation>
    <scope>NUCLEOTIDE SEQUENCE [LARGE SCALE GENOMIC DNA]</scope>
    <source>
        <strain evidence="2 3">NBRC 103033</strain>
    </source>
</reference>
<accession>A0ABQ0U966</accession>
<protein>
    <recommendedName>
        <fullName evidence="4">DUF304 domain-containing protein</fullName>
    </recommendedName>
</protein>
<feature type="transmembrane region" description="Helical" evidence="1">
    <location>
        <begin position="218"/>
        <end position="237"/>
    </location>
</feature>
<dbReference type="RefSeq" id="WP_138576468.1">
    <property type="nucleotide sequence ID" value="NZ_BJUT01000001.1"/>
</dbReference>
<gene>
    <name evidence="2" type="ORF">PAT01_03630</name>
</gene>
<evidence type="ECO:0000313" key="2">
    <source>
        <dbReference type="EMBL" id="GEK75059.1"/>
    </source>
</evidence>
<comment type="caution">
    <text evidence="2">The sequence shown here is derived from an EMBL/GenBank/DDBJ whole genome shotgun (WGS) entry which is preliminary data.</text>
</comment>